<evidence type="ECO:0000313" key="2">
    <source>
        <dbReference type="Proteomes" id="UP000326582"/>
    </source>
</evidence>
<name>A0ACD0WQX7_CLALS</name>
<sequence length="208" mass="24261">MFKFLYQVLCLSIPAAPLYTSASTQLLWMIRGNYSLAREVRKSEQKSRSRIQQKQKHAHLLEKLQRTDPIRLHFQIERLESGQLDGAGKKRLQKLKEHWAFMQKNGLHKEKIQAFLEQQRKKQAEEEKARTRLWGKESVYFNPELNPLGKVPDWRNLDGFSEPLPNAKKPVQRVAVEPDPEISLLGIQPPEGAPPKFYRAVQNTRVKE</sequence>
<evidence type="ECO:0000313" key="1">
    <source>
        <dbReference type="EMBL" id="QFZ29805.1"/>
    </source>
</evidence>
<protein>
    <submittedName>
        <fullName evidence="1">Uncharacterized protein</fullName>
    </submittedName>
</protein>
<reference evidence="2" key="1">
    <citation type="journal article" date="2019" name="MBio">
        <title>Comparative genomics for the elucidation of multidrug resistance (MDR) in Candida lusitaniae.</title>
        <authorList>
            <person name="Kannan A."/>
            <person name="Asner S.A."/>
            <person name="Trachsel E."/>
            <person name="Kelly S."/>
            <person name="Parker J."/>
            <person name="Sanglard D."/>
        </authorList>
    </citation>
    <scope>NUCLEOTIDE SEQUENCE [LARGE SCALE GENOMIC DNA]</scope>
    <source>
        <strain evidence="2">P1</strain>
    </source>
</reference>
<keyword evidence="2" id="KW-1185">Reference proteome</keyword>
<dbReference type="Proteomes" id="UP000326582">
    <property type="component" value="Chromosome 6"/>
</dbReference>
<dbReference type="EMBL" id="CP038489">
    <property type="protein sequence ID" value="QFZ29805.1"/>
    <property type="molecule type" value="Genomic_DNA"/>
</dbReference>
<accession>A0ACD0WQX7</accession>
<gene>
    <name evidence="1" type="ORF">EJF14_60318</name>
</gene>
<proteinExistence type="predicted"/>
<organism evidence="1 2">
    <name type="scientific">Clavispora lusitaniae</name>
    <name type="common">Candida lusitaniae</name>
    <dbReference type="NCBI Taxonomy" id="36911"/>
    <lineage>
        <taxon>Eukaryota</taxon>
        <taxon>Fungi</taxon>
        <taxon>Dikarya</taxon>
        <taxon>Ascomycota</taxon>
        <taxon>Saccharomycotina</taxon>
        <taxon>Pichiomycetes</taxon>
        <taxon>Metschnikowiaceae</taxon>
        <taxon>Clavispora</taxon>
    </lineage>
</organism>